<feature type="region of interest" description="Disordered" evidence="1">
    <location>
        <begin position="259"/>
        <end position="291"/>
    </location>
</feature>
<feature type="compositionally biased region" description="Polar residues" evidence="1">
    <location>
        <begin position="281"/>
        <end position="291"/>
    </location>
</feature>
<name>A0A6L2MB29_TANCI</name>
<accession>A0A6L2MB29</accession>
<evidence type="ECO:0000259" key="3">
    <source>
        <dbReference type="Pfam" id="PF25597"/>
    </source>
</evidence>
<evidence type="ECO:0000256" key="1">
    <source>
        <dbReference type="SAM" id="MobiDB-lite"/>
    </source>
</evidence>
<reference evidence="4" key="1">
    <citation type="journal article" date="2019" name="Sci. Rep.">
        <title>Draft genome of Tanacetum cinerariifolium, the natural source of mosquito coil.</title>
        <authorList>
            <person name="Yamashiro T."/>
            <person name="Shiraishi A."/>
            <person name="Satake H."/>
            <person name="Nakayama K."/>
        </authorList>
    </citation>
    <scope>NUCLEOTIDE SEQUENCE</scope>
</reference>
<sequence length="744" mass="82462">MNVAQPKMTSFAKIAHSNVKRSFQRKSTVKNHPRVPRVSTVTKKIPTVDSKFPTAKSTLTADLGDKEKAVKGNPQNNIDDKGYWDSGCSRHMTGNIFYLSEYEPYDGGYVSFGHGGGKITGFLRPFRCHVMSLNTLDHLGKFDAKWDEGYFVRYSLSSKAFRVFNKRTKKVEENLHVDFLENKLIEKGVNPNWLFDIDTLTNSINYVSVVIAGTTSTNISGTKDVASQAMKKDVSSLKYIALPNWFHEAHMETSNDTIMNSDVQDDSQKEQDCNADVPKSSGISNPTATSKVPSADQVELAISLTVESEILTVSSPVPTVCLYISPESSSGPRLISKGVFSQKESPSLGNALTLSNRFEDTFGDTTNAVTLNKVETDLSNMETSIPVSPTLTFRIHKDHPKSQIIGPVDTPVQTRHKSKDMEEQSFIATIYQKINPELLQFRLFSWVRPIGTKWVLKNKKDERGIVIINKARLVAQGYTQEEGIDYEEVFAPVTRIESIRLFLAYASFMGFIVYQMDVKSVFLYGTIDEEAPRAWYDTTHTPTIKKTSSLLATPQHSNIVATSSGVSNITLGTVGRHRKVQHTTTTTQTPMVTMTQSLFETPQHTNVVGSSVGGSNSTPRPRGPTTKTIPLTCTPRPRGHPPKSDILTSTTETLTNTSTPACHPTRGRPRKVHIPTLDRTHISDIMNATTTPYRAGHRYGSGSETPMHPSRTSLHPYMTPMRDSGGILGKMETLALGYQVLSIR</sequence>
<dbReference type="InterPro" id="IPR057670">
    <property type="entry name" value="SH3_retrovirus"/>
</dbReference>
<comment type="caution">
    <text evidence="4">The sequence shown here is derived from an EMBL/GenBank/DDBJ whole genome shotgun (WGS) entry which is preliminary data.</text>
</comment>
<dbReference type="AlphaFoldDB" id="A0A6L2MB29"/>
<feature type="region of interest" description="Disordered" evidence="1">
    <location>
        <begin position="692"/>
        <end position="714"/>
    </location>
</feature>
<protein>
    <submittedName>
        <fullName evidence="4">Uncharacterized protein</fullName>
    </submittedName>
</protein>
<feature type="domain" description="Retroviral polymerase SH3-like" evidence="3">
    <location>
        <begin position="128"/>
        <end position="185"/>
    </location>
</feature>
<dbReference type="EMBL" id="BKCJ010006233">
    <property type="protein sequence ID" value="GEU71058.1"/>
    <property type="molecule type" value="Genomic_DNA"/>
</dbReference>
<feature type="domain" description="Reverse transcriptase Ty1/copia-type" evidence="2">
    <location>
        <begin position="447"/>
        <end position="530"/>
    </location>
</feature>
<proteinExistence type="predicted"/>
<evidence type="ECO:0000313" key="4">
    <source>
        <dbReference type="EMBL" id="GEU71058.1"/>
    </source>
</evidence>
<dbReference type="Pfam" id="PF07727">
    <property type="entry name" value="RVT_2"/>
    <property type="match status" value="1"/>
</dbReference>
<evidence type="ECO:0000259" key="2">
    <source>
        <dbReference type="Pfam" id="PF07727"/>
    </source>
</evidence>
<organism evidence="4">
    <name type="scientific">Tanacetum cinerariifolium</name>
    <name type="common">Dalmatian daisy</name>
    <name type="synonym">Chrysanthemum cinerariifolium</name>
    <dbReference type="NCBI Taxonomy" id="118510"/>
    <lineage>
        <taxon>Eukaryota</taxon>
        <taxon>Viridiplantae</taxon>
        <taxon>Streptophyta</taxon>
        <taxon>Embryophyta</taxon>
        <taxon>Tracheophyta</taxon>
        <taxon>Spermatophyta</taxon>
        <taxon>Magnoliopsida</taxon>
        <taxon>eudicotyledons</taxon>
        <taxon>Gunneridae</taxon>
        <taxon>Pentapetalae</taxon>
        <taxon>asterids</taxon>
        <taxon>campanulids</taxon>
        <taxon>Asterales</taxon>
        <taxon>Asteraceae</taxon>
        <taxon>Asteroideae</taxon>
        <taxon>Anthemideae</taxon>
        <taxon>Anthemidinae</taxon>
        <taxon>Tanacetum</taxon>
    </lineage>
</organism>
<dbReference type="Pfam" id="PF25597">
    <property type="entry name" value="SH3_retrovirus"/>
    <property type="match status" value="1"/>
</dbReference>
<gene>
    <name evidence="4" type="ORF">Tci_043036</name>
</gene>
<feature type="region of interest" description="Disordered" evidence="1">
    <location>
        <begin position="607"/>
        <end position="648"/>
    </location>
</feature>
<dbReference type="InterPro" id="IPR013103">
    <property type="entry name" value="RVT_2"/>
</dbReference>